<feature type="domain" description="NACHT" evidence="30">
    <location>
        <begin position="160"/>
        <end position="294"/>
    </location>
</feature>
<evidence type="ECO:0000256" key="17">
    <source>
        <dbReference type="ARBA" id="ARBA00022946"/>
    </source>
</evidence>
<comment type="subunit">
    <text evidence="22">Homohexamer. Interacts with MAVS. Interacts with TUFM.</text>
</comment>
<keyword evidence="15" id="KW-0067">ATP-binding</keyword>
<dbReference type="FunFam" id="2.30.42.10:FF:000123">
    <property type="entry name" value="Na(+)/H(+) exchange regulatory cofactor NHE-RF4"/>
    <property type="match status" value="1"/>
</dbReference>
<evidence type="ECO:0000256" key="16">
    <source>
        <dbReference type="ARBA" id="ARBA00022859"/>
    </source>
</evidence>
<evidence type="ECO:0000259" key="29">
    <source>
        <dbReference type="PROSITE" id="PS50106"/>
    </source>
</evidence>
<evidence type="ECO:0000256" key="15">
    <source>
        <dbReference type="ARBA" id="ARBA00022840"/>
    </source>
</evidence>
<dbReference type="Pfam" id="PF17820">
    <property type="entry name" value="PDZ_6"/>
    <property type="match status" value="2"/>
</dbReference>
<evidence type="ECO:0000256" key="5">
    <source>
        <dbReference type="ARBA" id="ARBA00008665"/>
    </source>
</evidence>
<reference evidence="31" key="1">
    <citation type="submission" date="2018-10" db="EMBL/GenBank/DDBJ databases">
        <title>De novo assembly of a Great Dane genome.</title>
        <authorList>
            <person name="Kidd J.M."/>
            <person name="Pendleton A.L."/>
            <person name="Shen F."/>
            <person name="Emery S."/>
        </authorList>
    </citation>
    <scope>NUCLEOTIDE SEQUENCE [LARGE SCALE GENOMIC DNA]</scope>
    <source>
        <strain evidence="31">Great Dane</strain>
    </source>
</reference>
<evidence type="ECO:0000256" key="6">
    <source>
        <dbReference type="ARBA" id="ARBA00022475"/>
    </source>
</evidence>
<dbReference type="InterPro" id="IPR036034">
    <property type="entry name" value="PDZ_sf"/>
</dbReference>
<evidence type="ECO:0000256" key="25">
    <source>
        <dbReference type="ARBA" id="ARBA00079939"/>
    </source>
</evidence>
<evidence type="ECO:0000256" key="28">
    <source>
        <dbReference type="ARBA" id="ARBA00082305"/>
    </source>
</evidence>
<evidence type="ECO:0000256" key="8">
    <source>
        <dbReference type="ARBA" id="ARBA00022553"/>
    </source>
</evidence>
<evidence type="ECO:0000256" key="23">
    <source>
        <dbReference type="ARBA" id="ARBA00068709"/>
    </source>
</evidence>
<evidence type="ECO:0000256" key="13">
    <source>
        <dbReference type="ARBA" id="ARBA00022741"/>
    </source>
</evidence>
<reference evidence="31" key="2">
    <citation type="submission" date="2025-08" db="UniProtKB">
        <authorList>
            <consortium name="Ensembl"/>
        </authorList>
    </citation>
    <scope>IDENTIFICATION</scope>
</reference>
<dbReference type="SUPFAM" id="SSF50156">
    <property type="entry name" value="PDZ domain-like"/>
    <property type="match status" value="4"/>
</dbReference>
<evidence type="ECO:0000256" key="10">
    <source>
        <dbReference type="ARBA" id="ARBA00022588"/>
    </source>
</evidence>
<evidence type="ECO:0000256" key="19">
    <source>
        <dbReference type="ARBA" id="ARBA00023136"/>
    </source>
</evidence>
<dbReference type="GO" id="GO:0005524">
    <property type="term" value="F:ATP binding"/>
    <property type="evidence" value="ECO:0007669"/>
    <property type="project" value="UniProtKB-KW"/>
</dbReference>
<comment type="function">
    <text evidence="20">Acts as a regulatory protein that associates with GUCY2C and negatively modulates its heat-stable enterotoxin-mediated activation. Stimulates SLC9A3 activity in the presence of elevated calcium ions.</text>
</comment>
<dbReference type="OrthoDB" id="10009200at2759"/>
<name>A0A8C0Z2I4_CANLF</name>
<keyword evidence="11" id="KW-0433">Leucine-rich repeat</keyword>
<evidence type="ECO:0000256" key="9">
    <source>
        <dbReference type="ARBA" id="ARBA00022581"/>
    </source>
</evidence>
<keyword evidence="10" id="KW-0399">Innate immunity</keyword>
<keyword evidence="12" id="KW-0677">Repeat</keyword>
<evidence type="ECO:0000256" key="1">
    <source>
        <dbReference type="ARBA" id="ARBA00004202"/>
    </source>
</evidence>
<dbReference type="GO" id="GO:0005741">
    <property type="term" value="C:mitochondrial outer membrane"/>
    <property type="evidence" value="ECO:0007669"/>
    <property type="project" value="UniProtKB-SubCell"/>
</dbReference>
<comment type="similarity">
    <text evidence="5">Belongs to the NLRP family.</text>
</comment>
<dbReference type="InterPro" id="IPR032675">
    <property type="entry name" value="LRR_dom_sf"/>
</dbReference>
<dbReference type="Gene3D" id="3.80.10.10">
    <property type="entry name" value="Ribonuclease Inhibitor"/>
    <property type="match status" value="1"/>
</dbReference>
<dbReference type="GO" id="GO:0045087">
    <property type="term" value="P:innate immune response"/>
    <property type="evidence" value="ECO:0007669"/>
    <property type="project" value="UniProtKB-KW"/>
</dbReference>
<evidence type="ECO:0000256" key="12">
    <source>
        <dbReference type="ARBA" id="ARBA00022737"/>
    </source>
</evidence>
<dbReference type="InterPro" id="IPR001611">
    <property type="entry name" value="Leu-rich_rpt"/>
</dbReference>
<dbReference type="PROSITE" id="PS50837">
    <property type="entry name" value="NACHT"/>
    <property type="match status" value="1"/>
</dbReference>
<keyword evidence="6" id="KW-1003">Cell membrane</keyword>
<dbReference type="Pfam" id="PF00595">
    <property type="entry name" value="PDZ"/>
    <property type="match status" value="2"/>
</dbReference>
<evidence type="ECO:0000256" key="27">
    <source>
        <dbReference type="ARBA" id="ARBA00079969"/>
    </source>
</evidence>
<evidence type="ECO:0000256" key="21">
    <source>
        <dbReference type="ARBA" id="ARBA00057410"/>
    </source>
</evidence>
<protein>
    <recommendedName>
        <fullName evidence="24">NLR family member X1</fullName>
    </recommendedName>
    <alternativeName>
        <fullName evidence="23">Na(+)/H(+) exchange regulatory cofactor NHE-RF4</fullName>
    </alternativeName>
    <alternativeName>
        <fullName evidence="28">Natrium-phosphate cotransporter IIa C-terminal-associated protein 2</fullName>
    </alternativeName>
    <alternativeName>
        <fullName evidence="26">PDZ domain-containing protein 2</fullName>
    </alternativeName>
    <alternativeName>
        <fullName evidence="27">PDZ domain-containing protein 3</fullName>
    </alternativeName>
    <alternativeName>
        <fullName evidence="25">Sodium-hydrogen exchanger regulatory factor 4</fullName>
    </alternativeName>
</protein>
<dbReference type="SMART" id="SM00368">
    <property type="entry name" value="LRR_RI"/>
    <property type="match status" value="7"/>
</dbReference>
<comment type="function">
    <text evidence="21">Participates in antiviral signaling. Acts as a negative regulator of MAVS-mediated antiviral responses, through the inhibition of the virus-induced RLH (RIG-like helicase)-MAVS interaction. Instead, promotes autophagy by interacting with TUFM and subsequently recruiting the autophagy-related proteins ATG5 and ATG12. Also regulates MAVS-dependent NLRP3 inflammasome activation to attenuate apoptosis. Has no inhibitory function on NF-kappa-B signaling pathway, but enhances NF-kappa-B and JUN N-terminal kinase dependent signaling through the production of reactive oxygen species. Regulates viral mediated-inflammation and energy metabolism in a sex-dependent manner. In females, prevents uncontrolled inflammation and energy metabolism and thus, may contribute to the sex differences observed in infectious and inflammatory diseases.</text>
</comment>
<evidence type="ECO:0000256" key="22">
    <source>
        <dbReference type="ARBA" id="ARBA00063991"/>
    </source>
</evidence>
<evidence type="ECO:0000256" key="3">
    <source>
        <dbReference type="ARBA" id="ARBA00004496"/>
    </source>
</evidence>
<dbReference type="InterPro" id="IPR041489">
    <property type="entry name" value="PDZ_6"/>
</dbReference>
<gene>
    <name evidence="31" type="primary">NHERF4</name>
</gene>
<evidence type="ECO:0000313" key="32">
    <source>
        <dbReference type="Proteomes" id="UP000694542"/>
    </source>
</evidence>
<keyword evidence="16" id="KW-0391">Immunity</keyword>
<dbReference type="PROSITE" id="PS50106">
    <property type="entry name" value="PDZ"/>
    <property type="match status" value="4"/>
</dbReference>
<keyword evidence="19" id="KW-0472">Membrane</keyword>
<dbReference type="Pfam" id="PF21402">
    <property type="entry name" value="NLRX1_C"/>
    <property type="match status" value="1"/>
</dbReference>
<dbReference type="InterPro" id="IPR048900">
    <property type="entry name" value="NLRX1_C"/>
</dbReference>
<organism evidence="31 32">
    <name type="scientific">Canis lupus familiaris</name>
    <name type="common">Dog</name>
    <name type="synonym">Canis familiaris</name>
    <dbReference type="NCBI Taxonomy" id="9615"/>
    <lineage>
        <taxon>Eukaryota</taxon>
        <taxon>Metazoa</taxon>
        <taxon>Chordata</taxon>
        <taxon>Craniata</taxon>
        <taxon>Vertebrata</taxon>
        <taxon>Euteleostomi</taxon>
        <taxon>Mammalia</taxon>
        <taxon>Eutheria</taxon>
        <taxon>Laurasiatheria</taxon>
        <taxon>Carnivora</taxon>
        <taxon>Caniformia</taxon>
        <taxon>Canidae</taxon>
        <taxon>Canis</taxon>
    </lineage>
</organism>
<dbReference type="SUPFAM" id="SSF52047">
    <property type="entry name" value="RNI-like"/>
    <property type="match status" value="1"/>
</dbReference>
<dbReference type="FunFam" id="2.30.42.10:FF:000177">
    <property type="entry name" value="delphilin isoform X1"/>
    <property type="match status" value="1"/>
</dbReference>
<keyword evidence="14" id="KW-1000">Mitochondrion outer membrane</keyword>
<dbReference type="InterPro" id="IPR001478">
    <property type="entry name" value="PDZ"/>
</dbReference>
<dbReference type="FunFam" id="3.80.10.10:FF:000149">
    <property type="entry name" value="NLR family member X1"/>
    <property type="match status" value="1"/>
</dbReference>
<evidence type="ECO:0000259" key="30">
    <source>
        <dbReference type="PROSITE" id="PS50837"/>
    </source>
</evidence>
<keyword evidence="7" id="KW-0963">Cytoplasm</keyword>
<evidence type="ECO:0000256" key="7">
    <source>
        <dbReference type="ARBA" id="ARBA00022490"/>
    </source>
</evidence>
<evidence type="ECO:0000256" key="26">
    <source>
        <dbReference type="ARBA" id="ARBA00079965"/>
    </source>
</evidence>
<dbReference type="Pfam" id="PF13516">
    <property type="entry name" value="LRR_6"/>
    <property type="match status" value="1"/>
</dbReference>
<dbReference type="Proteomes" id="UP000694542">
    <property type="component" value="Chromosome 5"/>
</dbReference>
<evidence type="ECO:0000313" key="31">
    <source>
        <dbReference type="Ensembl" id="ENSCAFP00040032103.1"/>
    </source>
</evidence>
<dbReference type="InterPro" id="IPR027417">
    <property type="entry name" value="P-loop_NTPase"/>
</dbReference>
<evidence type="ECO:0000256" key="20">
    <source>
        <dbReference type="ARBA" id="ARBA00055222"/>
    </source>
</evidence>
<evidence type="ECO:0000256" key="4">
    <source>
        <dbReference type="ARBA" id="ARBA00007772"/>
    </source>
</evidence>
<evidence type="ECO:0000256" key="2">
    <source>
        <dbReference type="ARBA" id="ARBA00004294"/>
    </source>
</evidence>
<accession>A0A8C0Z2I4</accession>
<feature type="domain" description="PDZ" evidence="29">
    <location>
        <begin position="1357"/>
        <end position="1438"/>
    </location>
</feature>
<comment type="similarity">
    <text evidence="4">Belongs to the LAP (LRR and PDZ) protein family.</text>
</comment>
<comment type="subcellular location">
    <subcellularLocation>
        <location evidence="1">Cell membrane</location>
        <topology evidence="1">Peripheral membrane protein</topology>
    </subcellularLocation>
    <subcellularLocation>
        <location evidence="3">Cytoplasm</location>
    </subcellularLocation>
    <subcellularLocation>
        <location evidence="2">Mitochondrion outer membrane</location>
    </subcellularLocation>
</comment>
<keyword evidence="18" id="KW-0496">Mitochondrion</keyword>
<dbReference type="Ensembl" id="ENSCAFT00040036863.1">
    <property type="protein sequence ID" value="ENSCAFP00040032103.1"/>
    <property type="gene ID" value="ENSCAFG00040019764.1"/>
</dbReference>
<dbReference type="PANTHER" id="PTHR14191">
    <property type="entry name" value="PDZ DOMAIN CONTAINING PROTEIN"/>
    <property type="match status" value="1"/>
</dbReference>
<dbReference type="Gene3D" id="3.40.50.300">
    <property type="entry name" value="P-loop containing nucleotide triphosphate hydrolases"/>
    <property type="match status" value="1"/>
</dbReference>
<dbReference type="PANTHER" id="PTHR14191:SF20">
    <property type="entry name" value="NA(+)_H(+) EXCHANGE REGULATORY COFACTOR NHE-RF4"/>
    <property type="match status" value="1"/>
</dbReference>
<dbReference type="CDD" id="cd06768">
    <property type="entry name" value="PDZ_NHERF-like"/>
    <property type="match status" value="3"/>
</dbReference>
<dbReference type="GO" id="GO:0005886">
    <property type="term" value="C:plasma membrane"/>
    <property type="evidence" value="ECO:0007669"/>
    <property type="project" value="UniProtKB-SubCell"/>
</dbReference>
<dbReference type="FunFam" id="3.40.50.300:FF:001029">
    <property type="entry name" value="NLR family member X1"/>
    <property type="match status" value="1"/>
</dbReference>
<dbReference type="Pfam" id="PF05729">
    <property type="entry name" value="NACHT"/>
    <property type="match status" value="1"/>
</dbReference>
<feature type="domain" description="PDZ" evidence="29">
    <location>
        <begin position="1113"/>
        <end position="1191"/>
    </location>
</feature>
<evidence type="ECO:0000256" key="14">
    <source>
        <dbReference type="ARBA" id="ARBA00022787"/>
    </source>
</evidence>
<evidence type="ECO:0000256" key="18">
    <source>
        <dbReference type="ARBA" id="ARBA00023128"/>
    </source>
</evidence>
<dbReference type="InterPro" id="IPR007111">
    <property type="entry name" value="NACHT_NTPase"/>
</dbReference>
<dbReference type="Gene3D" id="2.30.42.10">
    <property type="match status" value="4"/>
</dbReference>
<evidence type="ECO:0000256" key="11">
    <source>
        <dbReference type="ARBA" id="ARBA00022614"/>
    </source>
</evidence>
<keyword evidence="9" id="KW-0945">Host-virus interaction</keyword>
<dbReference type="InterPro" id="IPR051067">
    <property type="entry name" value="NHER"/>
</dbReference>
<dbReference type="GO" id="GO:0005903">
    <property type="term" value="C:brush border"/>
    <property type="evidence" value="ECO:0007669"/>
    <property type="project" value="UniProtKB-ARBA"/>
</dbReference>
<sequence length="1461" mass="159143">MRWGRRLPRVTWGPGLGRGLQSADERIPFLIHWSWPLKGGLPRGLPRAFVRHRGSSAGSGPPSRRHGSLFQGLSASEAVQHHRQNLAEWFTRLPREERQFGPTFALDTVHVDPVIRESTPDELLRPSAQLTLGHQHPLAGLPPLALSQLFDPDACGRRVQTVVLYGTVGTGKSTLVRKMVLDWCYGRLPAFELLIPFSCEDLSSLGPAPASLCQLVAQRYTPLKEILPLMAAAGSRLLFVLHGLEHLNLDFRLAGTGLCSDPKEPKAPAAIMVNLLRKYMLPEASILVTTRPSAIGRIPSKYVGRYGEICGFSDTNLQKLYFQLRLNQPDCGYGAGGAGISITPAQRDNLVEMLSRNLEGHHQIAAACFLPSYCWLVCATLHFLHAPTPPGQTLTSIYTSFLRLNFNGEMLDSTDPSKLSLMAYAARTMGKLAYEGVSSRKTYFSEEDVRSCLEAGVKTEEEFQLLHVFRRDALTFFLAPCVEPGHRGTFVFIVPAMQEYLAALYIVLGLRKTTLQQVGKEVAELVGRVGEDVSLVLGIVAKLLPLRALPLLLNLLKVVPRVFGRVVGKSREAVAQAMVLEMFREEDYYNDDVLDQMGASILGVEGPRRHPDEPPDDEVFELFPMFMGGLLSAHNRAVLAQLGCPIKTLDAVENAQAIKKKLGKLGRQVLPPSELLDHLFFHYEFQNQRFSAEVLSSLRQLNLAGVRMTPLKCTVVAAVLGSGRHALDEVNLASCQLDPAGLRTLMPVLLRARKLGLQLNSLGPEACGVLRDLLLHDQCQITTLRLSNNPLTVAGAALLVEGLAGNSSLTHLSLLHTGLGDEGLKLLAAQLDRNQQLQELNVAYNGAGDAAALALATAARDHPSLELLHLYFNELSSEGRQTLRDLGDAAKGRARVVVSLTEGTAVSEYWSVILSEVQRNLNSWDRGRVRRHLELLLRDLEDSRGATLNPWRKAQLLRVEAGLRDTASLTQKFEFNAKWGIDNPVLSLAEDYDPSDLWSLVRPRFCLLSKEEGSSFGFHLKQELGGAGPVVCRVEPGTPAQHQGLREGDRILGVNNHVVECEDYAVVVRRIRASGPRVLLMVLAQHVHDVARAQQGTSAHLCPTLGPGVRPRLCHIVKDEGGFGFSVTHSHHGPFWLVLSAGGAAERAGVPPGARLLEVNGVSVEKLTYNQLSRKLCQSGEQVTLLVAGPEVEEQCRQLGMPLAAPLAEGWALPTKPRCLHLTKGPKGFGFLLREDKGLDGRPGQFLWEVDPGLPAEKAGMQAGDRLVAVAGESVEGLGHEETVSRIRAQGSCISLTVVDPKADRFFRMVRLSPLLFLESTEAPASAQETCSASPVETKELPVEDTALPPVPDGSRPCLLYPGPDGGYGFRLGCVASEARLFISQVTLGGSAAQAGLQMGDVILEVNGYAVGGENDLEKLQQLAEAEPPLCLKLAARSCQDSEAWNPPGSGEDWALASELL</sequence>
<keyword evidence="13" id="KW-0547">Nucleotide-binding</keyword>
<feature type="domain" description="PDZ" evidence="29">
    <location>
        <begin position="1219"/>
        <end position="1302"/>
    </location>
</feature>
<evidence type="ECO:0000256" key="24">
    <source>
        <dbReference type="ARBA" id="ARBA00069569"/>
    </source>
</evidence>
<keyword evidence="17" id="KW-0809">Transit peptide</keyword>
<dbReference type="SMART" id="SM00228">
    <property type="entry name" value="PDZ"/>
    <property type="match status" value="4"/>
</dbReference>
<feature type="domain" description="PDZ" evidence="29">
    <location>
        <begin position="1005"/>
        <end position="1086"/>
    </location>
</feature>
<proteinExistence type="inferred from homology"/>
<keyword evidence="8" id="KW-0597">Phosphoprotein</keyword>